<dbReference type="GO" id="GO:0003924">
    <property type="term" value="F:GTPase activity"/>
    <property type="evidence" value="ECO:0007669"/>
    <property type="project" value="UniProtKB-UniRule"/>
</dbReference>
<comment type="similarity">
    <text evidence="1 4">Belongs to the GTR/RAG GTP-binding protein family.</text>
</comment>
<dbReference type="Pfam" id="PF04670">
    <property type="entry name" value="Gtr1_RagA"/>
    <property type="match status" value="1"/>
</dbReference>
<dbReference type="GeneID" id="36517367"/>
<dbReference type="GO" id="GO:0009267">
    <property type="term" value="P:cellular response to starvation"/>
    <property type="evidence" value="ECO:0007669"/>
    <property type="project" value="TreeGrafter"/>
</dbReference>
<dbReference type="PANTHER" id="PTHR11259:SF1">
    <property type="entry name" value="RAS-RELATED GTP-BINDING PROTEIN"/>
    <property type="match status" value="1"/>
</dbReference>
<comment type="function">
    <text evidence="4">GTPase involved in activation of the TORC1 signaling pathway, which promotes growth and represses autophagy in nutrient-rich conditions.</text>
</comment>
<dbReference type="GO" id="GO:1904263">
    <property type="term" value="P:positive regulation of TORC1 signaling"/>
    <property type="evidence" value="ECO:0007669"/>
    <property type="project" value="TreeGrafter"/>
</dbReference>
<dbReference type="Gene3D" id="3.30.450.190">
    <property type="match status" value="1"/>
</dbReference>
<comment type="subunit">
    <text evidence="4">Component of the GSE complex.</text>
</comment>
<dbReference type="GO" id="GO:0005634">
    <property type="term" value="C:nucleus"/>
    <property type="evidence" value="ECO:0007669"/>
    <property type="project" value="TreeGrafter"/>
</dbReference>
<evidence type="ECO:0000256" key="4">
    <source>
        <dbReference type="RuleBase" id="RU367014"/>
    </source>
</evidence>
<evidence type="ECO:0000256" key="1">
    <source>
        <dbReference type="ARBA" id="ARBA00007756"/>
    </source>
</evidence>
<dbReference type="STRING" id="45607.A0A2T0FLZ2"/>
<keyword evidence="2 4" id="KW-0547">Nucleotide-binding</keyword>
<dbReference type="PANTHER" id="PTHR11259">
    <property type="entry name" value="RAS-RELATED GTP BINDING RAG/GTR YEAST"/>
    <property type="match status" value="1"/>
</dbReference>
<comment type="caution">
    <text evidence="5">The sequence shown here is derived from an EMBL/GenBank/DDBJ whole genome shotgun (WGS) entry which is preliminary data.</text>
</comment>
<dbReference type="RefSeq" id="XP_024665944.1">
    <property type="nucleotide sequence ID" value="XM_024810176.1"/>
</dbReference>
<dbReference type="GO" id="GO:0000329">
    <property type="term" value="C:fungal-type vacuole membrane"/>
    <property type="evidence" value="ECO:0007669"/>
    <property type="project" value="TreeGrafter"/>
</dbReference>
<accession>A0A2T0FLZ2</accession>
<organism evidence="5 6">
    <name type="scientific">Wickerhamiella sorbophila</name>
    <dbReference type="NCBI Taxonomy" id="45607"/>
    <lineage>
        <taxon>Eukaryota</taxon>
        <taxon>Fungi</taxon>
        <taxon>Dikarya</taxon>
        <taxon>Ascomycota</taxon>
        <taxon>Saccharomycotina</taxon>
        <taxon>Dipodascomycetes</taxon>
        <taxon>Dipodascales</taxon>
        <taxon>Trichomonascaceae</taxon>
        <taxon>Wickerhamiella</taxon>
    </lineage>
</organism>
<proteinExistence type="inferred from homology"/>
<name>A0A2T0FLZ2_9ASCO</name>
<gene>
    <name evidence="5" type="ORF">B9G98_03619</name>
</gene>
<evidence type="ECO:0000313" key="6">
    <source>
        <dbReference type="Proteomes" id="UP000238350"/>
    </source>
</evidence>
<keyword evidence="6" id="KW-1185">Reference proteome</keyword>
<dbReference type="EMBL" id="NDIQ01000022">
    <property type="protein sequence ID" value="PRT55999.1"/>
    <property type="molecule type" value="Genomic_DNA"/>
</dbReference>
<protein>
    <recommendedName>
        <fullName evidence="4">GTP-binding protein</fullName>
    </recommendedName>
</protein>
<dbReference type="AlphaFoldDB" id="A0A2T0FLZ2"/>
<dbReference type="InterPro" id="IPR006762">
    <property type="entry name" value="Gtr1_RagA"/>
</dbReference>
<dbReference type="SUPFAM" id="SSF52540">
    <property type="entry name" value="P-loop containing nucleoside triphosphate hydrolases"/>
    <property type="match status" value="1"/>
</dbReference>
<evidence type="ECO:0000256" key="3">
    <source>
        <dbReference type="ARBA" id="ARBA00023134"/>
    </source>
</evidence>
<dbReference type="InterPro" id="IPR039397">
    <property type="entry name" value="RagA/B"/>
</dbReference>
<dbReference type="GO" id="GO:0005525">
    <property type="term" value="F:GTP binding"/>
    <property type="evidence" value="ECO:0007669"/>
    <property type="project" value="UniProtKB-UniRule"/>
</dbReference>
<dbReference type="OrthoDB" id="10020193at2759"/>
<dbReference type="Gene3D" id="3.40.50.300">
    <property type="entry name" value="P-loop containing nucleotide triphosphate hydrolases"/>
    <property type="match status" value="1"/>
</dbReference>
<dbReference type="InterPro" id="IPR027417">
    <property type="entry name" value="P-loop_NTPase"/>
</dbReference>
<keyword evidence="3 4" id="KW-0342">GTP-binding</keyword>
<dbReference type="Proteomes" id="UP000238350">
    <property type="component" value="Unassembled WGS sequence"/>
</dbReference>
<evidence type="ECO:0000313" key="5">
    <source>
        <dbReference type="EMBL" id="PRT55999.1"/>
    </source>
</evidence>
<reference evidence="5 6" key="1">
    <citation type="submission" date="2017-04" db="EMBL/GenBank/DDBJ databases">
        <title>Genome sequencing of [Candida] sorbophila.</title>
        <authorList>
            <person name="Ahn J.O."/>
        </authorList>
    </citation>
    <scope>NUCLEOTIDE SEQUENCE [LARGE SCALE GENOMIC DNA]</scope>
    <source>
        <strain evidence="5 6">DS02</strain>
    </source>
</reference>
<dbReference type="GO" id="GO:1990131">
    <property type="term" value="C:Gtr1-Gtr2 GTPase complex"/>
    <property type="evidence" value="ECO:0007669"/>
    <property type="project" value="UniProtKB-UniRule"/>
</dbReference>
<dbReference type="FunFam" id="3.40.50.300:FF:000488">
    <property type="entry name" value="Small monomeric GTPase (Gtr1)"/>
    <property type="match status" value="1"/>
</dbReference>
<dbReference type="CDD" id="cd11384">
    <property type="entry name" value="RagA_like"/>
    <property type="match status" value="1"/>
</dbReference>
<dbReference type="GO" id="GO:0010507">
    <property type="term" value="P:negative regulation of autophagy"/>
    <property type="evidence" value="ECO:0007669"/>
    <property type="project" value="TreeGrafter"/>
</dbReference>
<sequence>MAPNRKKLLLIGRSGSGKSSMRSIIFSNYSAIDTHRLGATIDVEHSHLRFLGNTTLNLWDCGGQNVFIENHLTTQRDHIFRMVEVLIYVFDISSKEVPKDMETFLRCLENLQEFSPKAKVFVLLHKMDLVRADRRDQIFETTMGKILDTCKGFDFKLTGFATSIWDESLYKAWSTIVCSLVSNMSKLQEYLQGFATANNVREVILFERTTFLVISHITAPELEEMADPKRFEKISNIIKSYRQSCSKLRSQLQSIIVESHNCNAVIEALTSNTYLMLVMSPENTNKNLAILNIRAVREKFDEIEQAEAV</sequence>
<evidence type="ECO:0000256" key="2">
    <source>
        <dbReference type="ARBA" id="ARBA00022741"/>
    </source>
</evidence>